<gene>
    <name evidence="1" type="ORF">L211DRAFT_590574</name>
</gene>
<dbReference type="Proteomes" id="UP000267821">
    <property type="component" value="Unassembled WGS sequence"/>
</dbReference>
<evidence type="ECO:0008006" key="3">
    <source>
        <dbReference type="Google" id="ProtNLM"/>
    </source>
</evidence>
<dbReference type="EMBL" id="ML121584">
    <property type="protein sequence ID" value="RPB19747.1"/>
    <property type="molecule type" value="Genomic_DNA"/>
</dbReference>
<name>A0A3N4LA14_9PEZI</name>
<dbReference type="AlphaFoldDB" id="A0A3N4LA14"/>
<protein>
    <recommendedName>
        <fullName evidence="3">Pentacotripeptide-repeat region of PRORP domain-containing protein</fullName>
    </recommendedName>
</protein>
<dbReference type="Gene3D" id="1.25.40.10">
    <property type="entry name" value="Tetratricopeptide repeat domain"/>
    <property type="match status" value="1"/>
</dbReference>
<evidence type="ECO:0000313" key="1">
    <source>
        <dbReference type="EMBL" id="RPB19747.1"/>
    </source>
</evidence>
<organism evidence="1 2">
    <name type="scientific">Terfezia boudieri ATCC MYA-4762</name>
    <dbReference type="NCBI Taxonomy" id="1051890"/>
    <lineage>
        <taxon>Eukaryota</taxon>
        <taxon>Fungi</taxon>
        <taxon>Dikarya</taxon>
        <taxon>Ascomycota</taxon>
        <taxon>Pezizomycotina</taxon>
        <taxon>Pezizomycetes</taxon>
        <taxon>Pezizales</taxon>
        <taxon>Pezizaceae</taxon>
        <taxon>Terfezia</taxon>
    </lineage>
</organism>
<accession>A0A3N4LA14</accession>
<evidence type="ECO:0000313" key="2">
    <source>
        <dbReference type="Proteomes" id="UP000267821"/>
    </source>
</evidence>
<dbReference type="InParanoid" id="A0A3N4LA14"/>
<keyword evidence="2" id="KW-1185">Reference proteome</keyword>
<proteinExistence type="predicted"/>
<sequence>MIQTAVERGMKGEANKYLKRMTDRGLSWKAETCGALLSAQAKVKDWESLQKTLTIMDGQGFAIPRGSFNVVLNAYAEAKVYIDTDILQVWAREGHHSGQAHVQHHNQSFSLCQ</sequence>
<dbReference type="OrthoDB" id="185373at2759"/>
<dbReference type="InterPro" id="IPR011990">
    <property type="entry name" value="TPR-like_helical_dom_sf"/>
</dbReference>
<reference evidence="1 2" key="1">
    <citation type="journal article" date="2018" name="Nat. Ecol. Evol.">
        <title>Pezizomycetes genomes reveal the molecular basis of ectomycorrhizal truffle lifestyle.</title>
        <authorList>
            <person name="Murat C."/>
            <person name="Payen T."/>
            <person name="Noel B."/>
            <person name="Kuo A."/>
            <person name="Morin E."/>
            <person name="Chen J."/>
            <person name="Kohler A."/>
            <person name="Krizsan K."/>
            <person name="Balestrini R."/>
            <person name="Da Silva C."/>
            <person name="Montanini B."/>
            <person name="Hainaut M."/>
            <person name="Levati E."/>
            <person name="Barry K.W."/>
            <person name="Belfiori B."/>
            <person name="Cichocki N."/>
            <person name="Clum A."/>
            <person name="Dockter R.B."/>
            <person name="Fauchery L."/>
            <person name="Guy J."/>
            <person name="Iotti M."/>
            <person name="Le Tacon F."/>
            <person name="Lindquist E.A."/>
            <person name="Lipzen A."/>
            <person name="Malagnac F."/>
            <person name="Mello A."/>
            <person name="Molinier V."/>
            <person name="Miyauchi S."/>
            <person name="Poulain J."/>
            <person name="Riccioni C."/>
            <person name="Rubini A."/>
            <person name="Sitrit Y."/>
            <person name="Splivallo R."/>
            <person name="Traeger S."/>
            <person name="Wang M."/>
            <person name="Zifcakova L."/>
            <person name="Wipf D."/>
            <person name="Zambonelli A."/>
            <person name="Paolocci F."/>
            <person name="Nowrousian M."/>
            <person name="Ottonello S."/>
            <person name="Baldrian P."/>
            <person name="Spatafora J.W."/>
            <person name="Henrissat B."/>
            <person name="Nagy L.G."/>
            <person name="Aury J.M."/>
            <person name="Wincker P."/>
            <person name="Grigoriev I.V."/>
            <person name="Bonfante P."/>
            <person name="Martin F.M."/>
        </authorList>
    </citation>
    <scope>NUCLEOTIDE SEQUENCE [LARGE SCALE GENOMIC DNA]</scope>
    <source>
        <strain evidence="1 2">ATCC MYA-4762</strain>
    </source>
</reference>